<dbReference type="Proteomes" id="UP000589620">
    <property type="component" value="Unassembled WGS sequence"/>
</dbReference>
<protein>
    <submittedName>
        <fullName evidence="1">Uncharacterized protein</fullName>
    </submittedName>
</protein>
<comment type="caution">
    <text evidence="1">The sequence shown here is derived from an EMBL/GenBank/DDBJ whole genome shotgun (WGS) entry which is preliminary data.</text>
</comment>
<name>A0A852SV17_9MICO</name>
<proteinExistence type="predicted"/>
<reference evidence="1 2" key="1">
    <citation type="submission" date="2020-07" db="EMBL/GenBank/DDBJ databases">
        <title>Sequencing the genomes of 1000 actinobacteria strains.</title>
        <authorList>
            <person name="Klenk H.-P."/>
        </authorList>
    </citation>
    <scope>NUCLEOTIDE SEQUENCE [LARGE SCALE GENOMIC DNA]</scope>
    <source>
        <strain evidence="1 2">DSM 23871</strain>
    </source>
</reference>
<dbReference type="EMBL" id="JACCBJ010000001">
    <property type="protein sequence ID" value="NYD72707.1"/>
    <property type="molecule type" value="Genomic_DNA"/>
</dbReference>
<dbReference type="AlphaFoldDB" id="A0A852SV17"/>
<gene>
    <name evidence="1" type="ORF">BJ963_000226</name>
</gene>
<evidence type="ECO:0000313" key="2">
    <source>
        <dbReference type="Proteomes" id="UP000589620"/>
    </source>
</evidence>
<accession>A0A852SV17</accession>
<keyword evidence="2" id="KW-1185">Reference proteome</keyword>
<dbReference type="RefSeq" id="WP_089913041.1">
    <property type="nucleotide sequence ID" value="NZ_BAAAPX010000001.1"/>
</dbReference>
<organism evidence="1 2">
    <name type="scientific">Leifsonia soli</name>
    <dbReference type="NCBI Taxonomy" id="582665"/>
    <lineage>
        <taxon>Bacteria</taxon>
        <taxon>Bacillati</taxon>
        <taxon>Actinomycetota</taxon>
        <taxon>Actinomycetes</taxon>
        <taxon>Micrococcales</taxon>
        <taxon>Microbacteriaceae</taxon>
        <taxon>Leifsonia</taxon>
    </lineage>
</organism>
<sequence>MPLLEDLTVYEDGDRYDVYDHSFPDEDAELGRGRLLGAVTVTPEGEYVPTGEGARYEYIAPARTLDEALGAFVGSA</sequence>
<evidence type="ECO:0000313" key="1">
    <source>
        <dbReference type="EMBL" id="NYD72707.1"/>
    </source>
</evidence>